<dbReference type="InterPro" id="IPR023346">
    <property type="entry name" value="Lysozyme-like_dom_sf"/>
</dbReference>
<comment type="similarity">
    <text evidence="1">Belongs to the transglycosylase Slt family.</text>
</comment>
<dbReference type="InterPro" id="IPR011055">
    <property type="entry name" value="Dup_hybrid_motif"/>
</dbReference>
<feature type="coiled-coil region" evidence="2">
    <location>
        <begin position="851"/>
        <end position="900"/>
    </location>
</feature>
<dbReference type="PROSITE" id="PS00922">
    <property type="entry name" value="TRANSGLYCOSYLASE"/>
    <property type="match status" value="1"/>
</dbReference>
<dbReference type="CDD" id="cd12797">
    <property type="entry name" value="M23_peptidase"/>
    <property type="match status" value="1"/>
</dbReference>
<dbReference type="SUPFAM" id="SSF51261">
    <property type="entry name" value="Duplicated hybrid motif"/>
    <property type="match status" value="1"/>
</dbReference>
<proteinExistence type="inferred from homology"/>
<feature type="coiled-coil region" evidence="2">
    <location>
        <begin position="1330"/>
        <end position="1389"/>
    </location>
</feature>
<dbReference type="GO" id="GO:0016020">
    <property type="term" value="C:membrane"/>
    <property type="evidence" value="ECO:0007669"/>
    <property type="project" value="InterPro"/>
</dbReference>
<keyword evidence="2" id="KW-0175">Coiled coil</keyword>
<dbReference type="Pfam" id="PF01551">
    <property type="entry name" value="Peptidase_M23"/>
    <property type="match status" value="1"/>
</dbReference>
<evidence type="ECO:0000259" key="5">
    <source>
        <dbReference type="Pfam" id="PF10145"/>
    </source>
</evidence>
<sequence>MSQNLKIILTPQADTSSKTVEQLNQQIKSLEKKLNSLKLNTNIDSTTLKALQEFSSAVDTYQQNLKSYNQTVKETSTVIKNADGSVEKLTQQYKKNGEILQRETKIINNRNTALKQETQEVNKLTQATEKLGQVQKKTEQRNLQGQSTKVVQKNRHGFDDIVYTTDPKTNSTSSKTTTNYDQQRRAIEQLKQDLEKLRQQGIVTDTTISSLGRKINTAQSAQQIEALQNRIRMLDDKSAAVAKNNELKKTIELYQRQAQVNVQNLNTRYGSSMGSGNRQAVQDYLNAVNSLNVSTGSNNIRSQIHSLNMQFRELASSAQAAANQASSFGAELTQTFKSMSTYLISGSLFYGAISGLKEMVSQAVEIDTLMTNIRRVMNEPDYKYNELLQESIDLGDTLSNKITDILQMTGDFGRMGFDESELSTLTKTAQVLQNVSDLTPDDTVNTLTAAMLNFNIAANDSISIADKLNEVDNNYAVTTLDLANSIRKTGSTASTFGVELNDLIGYTTAIASTTRESGNIVGNSLKTIFARIGNNQSSIKALDEIGISVKTASGEAKSASDLISEVAGKWDTLTDAQKQNTSIGVAGIYQLSRFNAMMNNFSIAQNAAKTAANSTGSAWSEQQKYADSLQARVNKLQNNFTEFAIAASDAFISDGLIEFTQAAGSLLNASTGVIKSVGFLPPLLAAVSTATLLLSKNTRTLATTLILGTRAMGQETLATAGLEAGMTRAAVASRVLKTALRGLLVSTLVGGAFAALGWALESLISSFAEAKKAKDDFEQSQQTNVEAITTNKDSTDKLIQQYKELQKVKESRSLTSDEEQEYLQVTQQLAQTFPALVKGYDSQGNAILKTNKELEKAIENTKEYLALKKQETRDSAKKTFEDASKEIKKSKDELKQYKQIADYNDKGRPKWDLIADDDDYKVAADKAKQSMLKAQSDIESGNAKVKDSVLSIANAYSSIDISNTLKTSISDIVNKLNLKDNLDPEELEKFSSSLGKLQEKMQKALDSGDEKTFDNAKKDLQSLLETYSKSDSSIDVFKMSFDKAQKNIKDGDKSLSSVKSEVGDLGETLAEAGNEAEDFGKKLKEALDANSVDDIKAAIKEMSDAMQFDSVQDALNGDIFNNTKDQVAPLNDLLEKMAEGKSISANEANTLIQKDKELAKAISIENGVVKINRDEVIKQRKVKLDAYNDMVTYSNKLMKTEVNNAIKTLNADTLRIDSLRKLRKERKLDMSEAELSDLEVKSINNVADAKKELKKLEEKMLQPGGYSNSQIEAMQSVKSALESYISASEEATSTQEMNKQALVEAGTSLENWTDQQEKANEETKTSMYVVDKYKEALEKVNAEIDKYNKQVNDYPKYSQKYRDAIKKEIKALQQKKKLMQEQAKLLKDQIKSGNITQYGIVTSTTSSGGTLSSTGGSYSGKYSSYINSAASKYNVDPALIAAVIQQESGFNAKARSGVGAMGLMQLMPATAKSLGVNNAYDPYQNVMGGTKYLAQQLEKFGGNVEKALAAYNAGPGNVIKYGGIPPFKETQNYVKKIMDNYSKSLSSATSSIASYYTNNSAFRVSSKYGQQESGLRSSPHKGTDFAAKAGTAIKSLQSGKVQIAGYSKTAGNWVVIKQDDGTVAKYMHMLNTPSVKTGQSVKAGQTIGKVGSTGNSTGNHLHLQIEQNGKTIDPEKYMQGIGTSISDASQAEAERQQGIAQAKSDLLSLQGDIDSVNDQIQELQYELVQSKLDEFDKRIGDFDVRIAKDESMANRYTSDSKEFRKYTSDQKKAVAEQAKIQQQKVNWIQKEIKTNKALNSAQRAQLQEELKQAKLDLISVQDQVRELQKQLVQSKVDETLKSIEKSSSKTQGKIKDVDNKISMTEEDEDKVKYYSKQIKLIQQQQKEAKKYIKQLEDQKKAAKGFPDIQEQITEEIENWKDKQKDFNLELYNTKKSIKDIYKSLADEVVSIYKEMYEKMRDIELEAHQKATQDKIDEIDKKDEEAKYQKELKEKNQAIQETKDKISKLSMDDSSEAKSQVKDLEKQLQEQQEALDEYIKDRSNTKRKEALQDQLDKDEESINNKYDDLVNDERAFKKLEDKLMDGKITDIAKQLNEFTKFINENMKSIGKSISNNLIDKLKDAASALNTVTTGNTTGKKVSSFASGGYTGTGLGAGKLAFLHDKELILNKTDTENMLEAVKQVRQTSTDNSVKTTSKWGQPGKISDVLSKSISLVTPAMNAAVASQTNLTKGLIPALKNFSTPTVTPSTPQGNTSNNQNSFTINVTEASNAKETASLVYKQLANGLKNTGLNFNIT</sequence>
<dbReference type="PANTHER" id="PTHR37423">
    <property type="entry name" value="SOLUBLE LYTIC MUREIN TRANSGLYCOSYLASE-RELATED"/>
    <property type="match status" value="1"/>
</dbReference>
<dbReference type="InterPro" id="IPR008258">
    <property type="entry name" value="Transglycosylase_SLT_dom_1"/>
</dbReference>
<feature type="coiled-coil region" evidence="2">
    <location>
        <begin position="1980"/>
        <end position="2067"/>
    </location>
</feature>
<organism evidence="6 7">
    <name type="scientific">Bacillus halotolerans</name>
    <dbReference type="NCBI Taxonomy" id="260554"/>
    <lineage>
        <taxon>Bacteria</taxon>
        <taxon>Bacillati</taxon>
        <taxon>Bacillota</taxon>
        <taxon>Bacilli</taxon>
        <taxon>Bacillales</taxon>
        <taxon>Bacillaceae</taxon>
        <taxon>Bacillus</taxon>
    </lineage>
</organism>
<dbReference type="Gene3D" id="1.10.530.10">
    <property type="match status" value="1"/>
</dbReference>
<feature type="domain" description="Transglycosylase SLT" evidence="3">
    <location>
        <begin position="1425"/>
        <end position="1533"/>
    </location>
</feature>
<comment type="caution">
    <text evidence="6">The sequence shown here is derived from an EMBL/GenBank/DDBJ whole genome shotgun (WGS) entry which is preliminary data.</text>
</comment>
<feature type="coiled-coil region" evidence="2">
    <location>
        <begin position="1878"/>
        <end position="1929"/>
    </location>
</feature>
<dbReference type="CDD" id="cd00254">
    <property type="entry name" value="LT-like"/>
    <property type="match status" value="1"/>
</dbReference>
<dbReference type="Proteomes" id="UP000234803">
    <property type="component" value="Unassembled WGS sequence"/>
</dbReference>
<accession>A0A9Q6A8U4</accession>
<feature type="coiled-coil region" evidence="2">
    <location>
        <begin position="180"/>
        <end position="257"/>
    </location>
</feature>
<evidence type="ECO:0000313" key="6">
    <source>
        <dbReference type="EMBL" id="PLS07564.1"/>
    </source>
</evidence>
<dbReference type="InterPro" id="IPR010090">
    <property type="entry name" value="Phage_tape_meas"/>
</dbReference>
<dbReference type="PANTHER" id="PTHR37423:SF2">
    <property type="entry name" value="MEMBRANE-BOUND LYTIC MUREIN TRANSGLYCOSYLASE C"/>
    <property type="match status" value="1"/>
</dbReference>
<gene>
    <name evidence="6" type="ORF">CUU63_09710</name>
</gene>
<evidence type="ECO:0000259" key="3">
    <source>
        <dbReference type="Pfam" id="PF01464"/>
    </source>
</evidence>
<feature type="coiled-coil region" evidence="2">
    <location>
        <begin position="1796"/>
        <end position="1837"/>
    </location>
</feature>
<dbReference type="InterPro" id="IPR000189">
    <property type="entry name" value="Transglyc_AS"/>
</dbReference>
<dbReference type="RefSeq" id="WP_101860422.1">
    <property type="nucleotide sequence ID" value="NZ_PGUV01000007.1"/>
</dbReference>
<dbReference type="Gene3D" id="2.70.70.10">
    <property type="entry name" value="Glucose Permease (Domain IIA)"/>
    <property type="match status" value="1"/>
</dbReference>
<dbReference type="GO" id="GO:0008933">
    <property type="term" value="F:peptidoglycan lytic transglycosylase activity"/>
    <property type="evidence" value="ECO:0007669"/>
    <property type="project" value="InterPro"/>
</dbReference>
<feature type="coiled-coil region" evidence="2">
    <location>
        <begin position="1221"/>
        <end position="1259"/>
    </location>
</feature>
<dbReference type="SUPFAM" id="SSF53955">
    <property type="entry name" value="Lysozyme-like"/>
    <property type="match status" value="1"/>
</dbReference>
<feature type="coiled-coil region" evidence="2">
    <location>
        <begin position="1699"/>
        <end position="1733"/>
    </location>
</feature>
<dbReference type="Pfam" id="PF01464">
    <property type="entry name" value="SLT"/>
    <property type="match status" value="1"/>
</dbReference>
<evidence type="ECO:0000256" key="1">
    <source>
        <dbReference type="ARBA" id="ARBA00007734"/>
    </source>
</evidence>
<dbReference type="GO" id="GO:0000270">
    <property type="term" value="P:peptidoglycan metabolic process"/>
    <property type="evidence" value="ECO:0007669"/>
    <property type="project" value="InterPro"/>
</dbReference>
<protein>
    <submittedName>
        <fullName evidence="6">Phage tail tape measure protein</fullName>
    </submittedName>
</protein>
<name>A0A9Q6A8U4_9BACI</name>
<dbReference type="InterPro" id="IPR016047">
    <property type="entry name" value="M23ase_b-sheet_dom"/>
</dbReference>
<reference evidence="6 7" key="1">
    <citation type="submission" date="2017-12" db="EMBL/GenBank/DDBJ databases">
        <title>Comparative Functional Genomics of Dry Heat Resistant strains isolated from the Viking Spacecraft.</title>
        <authorList>
            <person name="Seuylemezian A."/>
            <person name="Cooper K."/>
            <person name="Vaishampayan P."/>
        </authorList>
    </citation>
    <scope>NUCLEOTIDE SEQUENCE [LARGE SCALE GENOMIC DNA]</scope>
    <source>
        <strain evidence="6 7">V48-19</strain>
    </source>
</reference>
<feature type="coiled-coil region" evidence="2">
    <location>
        <begin position="13"/>
        <end position="71"/>
    </location>
</feature>
<dbReference type="NCBIfam" id="TIGR01760">
    <property type="entry name" value="tape_meas_TP901"/>
    <property type="match status" value="1"/>
</dbReference>
<dbReference type="EMBL" id="PGUV01000007">
    <property type="protein sequence ID" value="PLS07564.1"/>
    <property type="molecule type" value="Genomic_DNA"/>
</dbReference>
<feature type="domain" description="M23ase beta-sheet core" evidence="4">
    <location>
        <begin position="1579"/>
        <end position="1674"/>
    </location>
</feature>
<evidence type="ECO:0000259" key="4">
    <source>
        <dbReference type="Pfam" id="PF01551"/>
    </source>
</evidence>
<feature type="domain" description="Phage tail tape measure protein" evidence="5">
    <location>
        <begin position="391"/>
        <end position="580"/>
    </location>
</feature>
<evidence type="ECO:0000256" key="2">
    <source>
        <dbReference type="SAM" id="Coils"/>
    </source>
</evidence>
<dbReference type="Pfam" id="PF10145">
    <property type="entry name" value="PhageMin_Tail"/>
    <property type="match status" value="1"/>
</dbReference>
<evidence type="ECO:0000313" key="7">
    <source>
        <dbReference type="Proteomes" id="UP000234803"/>
    </source>
</evidence>